<evidence type="ECO:0000256" key="1">
    <source>
        <dbReference type="SAM" id="Phobius"/>
    </source>
</evidence>
<dbReference type="Proteomes" id="UP000002133">
    <property type="component" value="Segment"/>
</dbReference>
<organismHost>
    <name type="scientific">Mycobacterium</name>
    <dbReference type="NCBI Taxonomy" id="1763"/>
</organismHost>
<organism evidence="2 3">
    <name type="scientific">Mycobacterium phage TM4</name>
    <name type="common">Mycobacteriophage TM4</name>
    <dbReference type="NCBI Taxonomy" id="88870"/>
    <lineage>
        <taxon>Viruses</taxon>
        <taxon>Duplodnaviria</taxon>
        <taxon>Heunggongvirae</taxon>
        <taxon>Uroviricota</taxon>
        <taxon>Caudoviricetes</taxon>
        <taxon>Weiservirinae</taxon>
        <taxon>Timquatrovirus</taxon>
        <taxon>Timquatrovirus TM4</taxon>
        <taxon>Mycobacterium virus TM4</taxon>
    </lineage>
</organism>
<evidence type="ECO:0000313" key="2">
    <source>
        <dbReference type="EMBL" id="AAD17595.1"/>
    </source>
</evidence>
<keyword evidence="1" id="KW-0812">Transmembrane</keyword>
<dbReference type="EMBL" id="AF068845">
    <property type="protein sequence ID" value="AAD17595.1"/>
    <property type="molecule type" value="Genomic_DNA"/>
</dbReference>
<reference evidence="2 3" key="1">
    <citation type="journal article" date="1998" name="Tuber. Lung Dis.">
        <title>Mycobacteriophage TM4: genome structure and gene expression.</title>
        <authorList>
            <person name="Ford M.E."/>
            <person name="Stenstrom C."/>
            <person name="Hendrix R.W."/>
            <person name="Hatfull G.F."/>
        </authorList>
    </citation>
    <scope>NUCLEOTIDE SEQUENCE</scope>
</reference>
<accession>Q9ZX50</accession>
<keyword evidence="1" id="KW-1133">Transmembrane helix</keyword>
<keyword evidence="1" id="KW-0472">Membrane</keyword>
<keyword evidence="3" id="KW-1185">Reference proteome</keyword>
<feature type="transmembrane region" description="Helical" evidence="1">
    <location>
        <begin position="6"/>
        <end position="25"/>
    </location>
</feature>
<name>Q9ZX50_BPMT4</name>
<proteinExistence type="predicted"/>
<evidence type="ECO:0000313" key="3">
    <source>
        <dbReference type="Proteomes" id="UP000002133"/>
    </source>
</evidence>
<dbReference type="KEGG" id="vg:932280"/>
<protein>
    <submittedName>
        <fullName evidence="2">Uncharacterized protein</fullName>
    </submittedName>
</protein>
<dbReference type="RefSeq" id="NP_569763.1">
    <property type="nucleotide sequence ID" value="NC_003387.1"/>
</dbReference>
<gene>
    <name evidence="2" type="primary">28</name>
    <name evidence="2" type="ORF">TM4_28</name>
</gene>
<sequence>MVGVEGIFAALSAAVVLGALGHWLYDVLAHRRYDNDEGYDT</sequence>